<accession>A0A6A6NHP3</accession>
<evidence type="ECO:0000256" key="3">
    <source>
        <dbReference type="ARBA" id="ARBA00023015"/>
    </source>
</evidence>
<feature type="compositionally biased region" description="Polar residues" evidence="9">
    <location>
        <begin position="1"/>
        <end position="17"/>
    </location>
</feature>
<dbReference type="Pfam" id="PF07526">
    <property type="entry name" value="POX"/>
    <property type="match status" value="1"/>
</dbReference>
<dbReference type="Gene3D" id="1.10.10.60">
    <property type="entry name" value="Homeodomain-like"/>
    <property type="match status" value="1"/>
</dbReference>
<evidence type="ECO:0000256" key="1">
    <source>
        <dbReference type="ARBA" id="ARBA00004123"/>
    </source>
</evidence>
<dbReference type="FunFam" id="1.10.10.60:FF:000117">
    <property type="entry name" value="BEL1-like homeodomain protein 9"/>
    <property type="match status" value="1"/>
</dbReference>
<protein>
    <recommendedName>
        <fullName evidence="10">Homeobox domain-containing protein</fullName>
    </recommendedName>
</protein>
<comment type="subcellular location">
    <subcellularLocation>
        <location evidence="1 8">Nucleus</location>
    </subcellularLocation>
</comment>
<evidence type="ECO:0000313" key="12">
    <source>
        <dbReference type="Proteomes" id="UP000467840"/>
    </source>
</evidence>
<keyword evidence="3" id="KW-0805">Transcription regulation</keyword>
<dbReference type="CDD" id="cd00086">
    <property type="entry name" value="homeodomain"/>
    <property type="match status" value="1"/>
</dbReference>
<keyword evidence="12" id="KW-1185">Reference proteome</keyword>
<keyword evidence="7 8" id="KW-0539">Nucleus</keyword>
<keyword evidence="4 8" id="KW-0238">DNA-binding</keyword>
<proteinExistence type="inferred from homology"/>
<name>A0A6A6NHP3_HEVBR</name>
<comment type="similarity">
    <text evidence="2">Belongs to the TALE/BELL homeobox family.</text>
</comment>
<evidence type="ECO:0000256" key="6">
    <source>
        <dbReference type="ARBA" id="ARBA00023163"/>
    </source>
</evidence>
<dbReference type="EMBL" id="JAAGAX010000001">
    <property type="protein sequence ID" value="KAF2324620.1"/>
    <property type="molecule type" value="Genomic_DNA"/>
</dbReference>
<keyword evidence="5 8" id="KW-0371">Homeobox</keyword>
<comment type="caution">
    <text evidence="11">The sequence shown here is derived from an EMBL/GenBank/DDBJ whole genome shotgun (WGS) entry which is preliminary data.</text>
</comment>
<dbReference type="PROSITE" id="PS50071">
    <property type="entry name" value="HOMEOBOX_2"/>
    <property type="match status" value="1"/>
</dbReference>
<evidence type="ECO:0000256" key="2">
    <source>
        <dbReference type="ARBA" id="ARBA00006454"/>
    </source>
</evidence>
<dbReference type="PANTHER" id="PTHR11850">
    <property type="entry name" value="HOMEOBOX PROTEIN TRANSCRIPTION FACTORS"/>
    <property type="match status" value="1"/>
</dbReference>
<keyword evidence="6" id="KW-0804">Transcription</keyword>
<dbReference type="Pfam" id="PF05920">
    <property type="entry name" value="Homeobox_KN"/>
    <property type="match status" value="1"/>
</dbReference>
<dbReference type="InterPro" id="IPR009057">
    <property type="entry name" value="Homeodomain-like_sf"/>
</dbReference>
<feature type="region of interest" description="Disordered" evidence="9">
    <location>
        <begin position="1"/>
        <end position="29"/>
    </location>
</feature>
<gene>
    <name evidence="11" type="ORF">GH714_015682</name>
</gene>
<dbReference type="SMART" id="SM00389">
    <property type="entry name" value="HOX"/>
    <property type="match status" value="1"/>
</dbReference>
<evidence type="ECO:0000256" key="4">
    <source>
        <dbReference type="ARBA" id="ARBA00023125"/>
    </source>
</evidence>
<dbReference type="InterPro" id="IPR001356">
    <property type="entry name" value="HD"/>
</dbReference>
<dbReference type="GO" id="GO:0003677">
    <property type="term" value="F:DNA binding"/>
    <property type="evidence" value="ECO:0007669"/>
    <property type="project" value="UniProtKB-UniRule"/>
</dbReference>
<dbReference type="GO" id="GO:0005634">
    <property type="term" value="C:nucleus"/>
    <property type="evidence" value="ECO:0007669"/>
    <property type="project" value="UniProtKB-SubCell"/>
</dbReference>
<dbReference type="GO" id="GO:0006355">
    <property type="term" value="P:regulation of DNA-templated transcription"/>
    <property type="evidence" value="ECO:0007669"/>
    <property type="project" value="InterPro"/>
</dbReference>
<dbReference type="InterPro" id="IPR008422">
    <property type="entry name" value="KN_HD"/>
</dbReference>
<feature type="DNA-binding region" description="Homeobox" evidence="8">
    <location>
        <begin position="425"/>
        <end position="487"/>
    </location>
</feature>
<dbReference type="InterPro" id="IPR050224">
    <property type="entry name" value="TALE_homeobox"/>
</dbReference>
<dbReference type="AlphaFoldDB" id="A0A6A6NHP3"/>
<feature type="domain" description="Homeobox" evidence="10">
    <location>
        <begin position="423"/>
        <end position="486"/>
    </location>
</feature>
<evidence type="ECO:0000256" key="5">
    <source>
        <dbReference type="ARBA" id="ARBA00023155"/>
    </source>
</evidence>
<organism evidence="11 12">
    <name type="scientific">Hevea brasiliensis</name>
    <name type="common">Para rubber tree</name>
    <name type="synonym">Siphonia brasiliensis</name>
    <dbReference type="NCBI Taxonomy" id="3981"/>
    <lineage>
        <taxon>Eukaryota</taxon>
        <taxon>Viridiplantae</taxon>
        <taxon>Streptophyta</taxon>
        <taxon>Embryophyta</taxon>
        <taxon>Tracheophyta</taxon>
        <taxon>Spermatophyta</taxon>
        <taxon>Magnoliopsida</taxon>
        <taxon>eudicotyledons</taxon>
        <taxon>Gunneridae</taxon>
        <taxon>Pentapetalae</taxon>
        <taxon>rosids</taxon>
        <taxon>fabids</taxon>
        <taxon>Malpighiales</taxon>
        <taxon>Euphorbiaceae</taxon>
        <taxon>Crotonoideae</taxon>
        <taxon>Micrandreae</taxon>
        <taxon>Hevea</taxon>
    </lineage>
</organism>
<dbReference type="SUPFAM" id="SSF46689">
    <property type="entry name" value="Homeodomain-like"/>
    <property type="match status" value="1"/>
</dbReference>
<evidence type="ECO:0000259" key="10">
    <source>
        <dbReference type="PROSITE" id="PS50071"/>
    </source>
</evidence>
<sequence length="719" mass="79815">MATYYPSLSSQRDNLQSPYPGDQKLASYSELPSHHNNMTIYVNQASAAGSYSEFITESSLSSHNCAEFAAAGDRNEMMFIPPTSDTMNLQSVDGHLNTAAGNPVGNHVNQDSQGVSRAELRILDGEQNFQCQGLSLSLGTEMQSPVSVPSFQYQSPNLILTSLLSPHVPVLGKWTLSSESDENKVLRNSECLSTFSGGNHNPIKTEVSCNPQCFDAHKDVHTDTYMDGTSGYANAISNSKYLKAAQQLLDEVVNVRKALKQFQSNKCFDDTKENDGKPSNQSIAPTSSGISSGLSESIANSSSELSSAERQDLQNKKTKLLSMLDEVDRRYKQYYHQMQIVVSSFDMASGHGAAKSYTALALQTISRHFRCLRDAISNQIEIIRRRLGEQDTSPNGQGGILRLRYVDQQLRQQRALQQLGVMRHSWRPQRGLPESSVSVLRAWLFEHFLHPYPNDSEKIMLAKQTGLTRNQVANWFINARVRLWKPMVEEIYKEEFANSEAFSKSSLDDATKAPGENHLVSENGLDELQDSVTSAAADSNHPGQVHDLRSYCIPDIGMNKPIGKTVRQNNSLGDVSNFRITKLQGNQRSDMEEQSPYLDKNVPVNQHGDENLMPAALSYDISELTGFAIGSQVSLALGLQHRESDAFSMSGENHMRVNNVAPSSMGPDSMDYHCMDLGKQQDRKRAELVLFIWLKFTGIVQTSEYTDAFNLVRGGPLRS</sequence>
<feature type="region of interest" description="Disordered" evidence="9">
    <location>
        <begin position="268"/>
        <end position="312"/>
    </location>
</feature>
<evidence type="ECO:0000256" key="9">
    <source>
        <dbReference type="SAM" id="MobiDB-lite"/>
    </source>
</evidence>
<evidence type="ECO:0000256" key="7">
    <source>
        <dbReference type="ARBA" id="ARBA00023242"/>
    </source>
</evidence>
<feature type="compositionally biased region" description="Low complexity" evidence="9">
    <location>
        <begin position="287"/>
        <end position="306"/>
    </location>
</feature>
<reference evidence="11 12" key="1">
    <citation type="journal article" date="2020" name="Mol. Plant">
        <title>The Chromosome-Based Rubber Tree Genome Provides New Insights into Spurge Genome Evolution and Rubber Biosynthesis.</title>
        <authorList>
            <person name="Liu J."/>
            <person name="Shi C."/>
            <person name="Shi C.C."/>
            <person name="Li W."/>
            <person name="Zhang Q.J."/>
            <person name="Zhang Y."/>
            <person name="Li K."/>
            <person name="Lu H.F."/>
            <person name="Shi C."/>
            <person name="Zhu S.T."/>
            <person name="Xiao Z.Y."/>
            <person name="Nan H."/>
            <person name="Yue Y."/>
            <person name="Zhu X.G."/>
            <person name="Wu Y."/>
            <person name="Hong X.N."/>
            <person name="Fan G.Y."/>
            <person name="Tong Y."/>
            <person name="Zhang D."/>
            <person name="Mao C.L."/>
            <person name="Liu Y.L."/>
            <person name="Hao S.J."/>
            <person name="Liu W.Q."/>
            <person name="Lv M.Q."/>
            <person name="Zhang H.B."/>
            <person name="Liu Y."/>
            <person name="Hu-Tang G.R."/>
            <person name="Wang J.P."/>
            <person name="Wang J.H."/>
            <person name="Sun Y.H."/>
            <person name="Ni S.B."/>
            <person name="Chen W.B."/>
            <person name="Zhang X.C."/>
            <person name="Jiao Y.N."/>
            <person name="Eichler E.E."/>
            <person name="Li G.H."/>
            <person name="Liu X."/>
            <person name="Gao L.Z."/>
        </authorList>
    </citation>
    <scope>NUCLEOTIDE SEQUENCE [LARGE SCALE GENOMIC DNA]</scope>
    <source>
        <strain evidence="12">cv. GT1</strain>
        <tissue evidence="11">Leaf</tissue>
    </source>
</reference>
<evidence type="ECO:0000256" key="8">
    <source>
        <dbReference type="PROSITE-ProRule" id="PRU00108"/>
    </source>
</evidence>
<dbReference type="InterPro" id="IPR006563">
    <property type="entry name" value="POX_dom"/>
</dbReference>
<dbReference type="SMART" id="SM00574">
    <property type="entry name" value="POX"/>
    <property type="match status" value="1"/>
</dbReference>
<dbReference type="Proteomes" id="UP000467840">
    <property type="component" value="Chromosome 5"/>
</dbReference>
<evidence type="ECO:0000313" key="11">
    <source>
        <dbReference type="EMBL" id="KAF2324620.1"/>
    </source>
</evidence>
<feature type="compositionally biased region" description="Polar residues" evidence="9">
    <location>
        <begin position="277"/>
        <end position="286"/>
    </location>
</feature>